<proteinExistence type="predicted"/>
<gene>
    <name evidence="1" type="ORF">ABW01_15110</name>
</gene>
<organism evidence="1 2">
    <name type="scientific">Bacillus anthracis</name>
    <name type="common">anthrax bacterium</name>
    <dbReference type="NCBI Taxonomy" id="1392"/>
    <lineage>
        <taxon>Bacteria</taxon>
        <taxon>Bacillati</taxon>
        <taxon>Bacillota</taxon>
        <taxon>Bacilli</taxon>
        <taxon>Bacillales</taxon>
        <taxon>Bacillaceae</taxon>
        <taxon>Bacillus</taxon>
        <taxon>Bacillus cereus group</taxon>
    </lineage>
</organism>
<dbReference type="InterPro" id="IPR025560">
    <property type="entry name" value="Imm22"/>
</dbReference>
<dbReference type="Proteomes" id="UP000035904">
    <property type="component" value="Unassembled WGS sequence"/>
</dbReference>
<dbReference type="RefSeq" id="WP_047956762.1">
    <property type="nucleotide sequence ID" value="NZ_LDPG01000010.1"/>
</dbReference>
<evidence type="ECO:0000313" key="2">
    <source>
        <dbReference type="Proteomes" id="UP000035904"/>
    </source>
</evidence>
<dbReference type="EMBL" id="LDPG01000010">
    <property type="protein sequence ID" value="KLV17601.1"/>
    <property type="molecule type" value="Genomic_DNA"/>
</dbReference>
<accession>A0A0J1HV64</accession>
<reference evidence="1 2" key="1">
    <citation type="submission" date="2015-05" db="EMBL/GenBank/DDBJ databases">
        <title>Whole genome sequence and identification of bacterial endophytes from Costus igneus.</title>
        <authorList>
            <person name="Lee Y.P."/>
            <person name="Gan H.M."/>
            <person name="Eng W."/>
            <person name="Wheatley M.S."/>
            <person name="Caraballo A."/>
            <person name="Polter S."/>
            <person name="Savka M.A."/>
            <person name="Hudson A.O."/>
        </authorList>
    </citation>
    <scope>NUCLEOTIDE SEQUENCE [LARGE SCALE GENOMIC DNA]</scope>
    <source>
        <strain evidence="1 2">RIT375</strain>
    </source>
</reference>
<comment type="caution">
    <text evidence="1">The sequence shown here is derived from an EMBL/GenBank/DDBJ whole genome shotgun (WGS) entry which is preliminary data.</text>
</comment>
<sequence>MNYRPARWGGKVEYSGMASVLFGISKSLQNLEEYVEIDYTTNGDSVHSKFGTSFEFGYYDEDNIEICFYENNKRDVEHILSDFSYSERIIPKIKKLVNGDSLANDINFAIVLYDFKYNEAKREDMFDGLEVTFIDSMPYR</sequence>
<dbReference type="Pfam" id="PF14112">
    <property type="entry name" value="DUF4284"/>
    <property type="match status" value="1"/>
</dbReference>
<evidence type="ECO:0000313" key="1">
    <source>
        <dbReference type="EMBL" id="KLV17601.1"/>
    </source>
</evidence>
<protein>
    <recommendedName>
        <fullName evidence="3">Immunity protein 22</fullName>
    </recommendedName>
</protein>
<dbReference type="AlphaFoldDB" id="A0A0J1HV64"/>
<evidence type="ECO:0008006" key="3">
    <source>
        <dbReference type="Google" id="ProtNLM"/>
    </source>
</evidence>
<dbReference type="PATRIC" id="fig|1392.242.peg.865"/>
<name>A0A0J1HV64_BACAN</name>